<accession>A0ABW5Y917</accession>
<dbReference type="InterPro" id="IPR013785">
    <property type="entry name" value="Aldolase_TIM"/>
</dbReference>
<sequence length="673" mass="75008">MLRIKLLVTGLIISSFALAAGRQQIVPFGENNQLIVDTHTGAFSIKYNGKLILKDATAAFVNNSDKYQSADYIKRTISVKAINDKLGAGKLLTLTSVKAGAPVMKQLFYCYLNRDFVITELEIDGAHLSSNYMAPVVANRGNLYADTDLRTLFVPFDNDTFIKYQSKILGPHVNTSAELGVIYDNASRKGLVVGSLQHDTWKSGVTSAGHGGEISRLEMFGGLNDVTITRDSVAHGALKGNMIKSPKMFVGYFADWRKGLETFAHADNAIEGRFVKPWNKATPVGWNSWGVIGSHINYEKATGVVDFFDKQIPNFRNEDGTAYIDLDSFWDNMVSGGFKGDFTKLNSFVNYCKERNLQPGVYWAPFTDWGKNANRTAEGSDYKFGDMWTKTDRGYHDLDGGRALDPTHPGTQARIAYVLGKLKDCGFKMIKIDFLGHGAVESSHFYDPKVTTGMQAYRIGMEFIDKTLDNSMLLYAAISPSLATARYVHMRRIACDAFHSIKDAEYTLNSVTYGWWQTYMYDYIDADHAVFEKENTGANRARLISTLITGSVILGDDYSVKSDWQPQVREWLQKPELKLLIKSGKAFMPVESAIDGTAAQLFIRKETNAVYLAIFNYKKQADSVVIDINRLGLAAGKKYKLEEVLGGPSVNLTKKTSVYFTQEGAYLYKVIPN</sequence>
<comment type="caution">
    <text evidence="2">The sequence shown here is derived from an EMBL/GenBank/DDBJ whole genome shotgun (WGS) entry which is preliminary data.</text>
</comment>
<protein>
    <submittedName>
        <fullName evidence="2">Alpha-galactosidase</fullName>
    </submittedName>
</protein>
<gene>
    <name evidence="2" type="ORF">ACFS5N_03500</name>
</gene>
<feature type="chain" id="PRO_5046637359" evidence="1">
    <location>
        <begin position="20"/>
        <end position="673"/>
    </location>
</feature>
<dbReference type="EMBL" id="JBHUPD010000001">
    <property type="protein sequence ID" value="MFD2871520.1"/>
    <property type="molecule type" value="Genomic_DNA"/>
</dbReference>
<dbReference type="Gene3D" id="3.20.20.70">
    <property type="entry name" value="Aldolase class I"/>
    <property type="match status" value="1"/>
</dbReference>
<dbReference type="Proteomes" id="UP001597557">
    <property type="component" value="Unassembled WGS sequence"/>
</dbReference>
<dbReference type="InterPro" id="IPR017853">
    <property type="entry name" value="GH"/>
</dbReference>
<evidence type="ECO:0000313" key="3">
    <source>
        <dbReference type="Proteomes" id="UP001597557"/>
    </source>
</evidence>
<dbReference type="RefSeq" id="WP_377182285.1">
    <property type="nucleotide sequence ID" value="NZ_JBHUPD010000001.1"/>
</dbReference>
<name>A0ABW5Y917_9SPHI</name>
<keyword evidence="1" id="KW-0732">Signal</keyword>
<evidence type="ECO:0000313" key="2">
    <source>
        <dbReference type="EMBL" id="MFD2871520.1"/>
    </source>
</evidence>
<proteinExistence type="predicted"/>
<organism evidence="2 3">
    <name type="scientific">Mucilaginibacter ximonensis</name>
    <dbReference type="NCBI Taxonomy" id="538021"/>
    <lineage>
        <taxon>Bacteria</taxon>
        <taxon>Pseudomonadati</taxon>
        <taxon>Bacteroidota</taxon>
        <taxon>Sphingobacteriia</taxon>
        <taxon>Sphingobacteriales</taxon>
        <taxon>Sphingobacteriaceae</taxon>
        <taxon>Mucilaginibacter</taxon>
    </lineage>
</organism>
<feature type="signal peptide" evidence="1">
    <location>
        <begin position="1"/>
        <end position="19"/>
    </location>
</feature>
<evidence type="ECO:0000256" key="1">
    <source>
        <dbReference type="SAM" id="SignalP"/>
    </source>
</evidence>
<keyword evidence="3" id="KW-1185">Reference proteome</keyword>
<reference evidence="3" key="1">
    <citation type="journal article" date="2019" name="Int. J. Syst. Evol. Microbiol.">
        <title>The Global Catalogue of Microorganisms (GCM) 10K type strain sequencing project: providing services to taxonomists for standard genome sequencing and annotation.</title>
        <authorList>
            <consortium name="The Broad Institute Genomics Platform"/>
            <consortium name="The Broad Institute Genome Sequencing Center for Infectious Disease"/>
            <person name="Wu L."/>
            <person name="Ma J."/>
        </authorList>
    </citation>
    <scope>NUCLEOTIDE SEQUENCE [LARGE SCALE GENOMIC DNA]</scope>
    <source>
        <strain evidence="3">KCTC 22437</strain>
    </source>
</reference>
<dbReference type="SUPFAM" id="SSF51445">
    <property type="entry name" value="(Trans)glycosidases"/>
    <property type="match status" value="1"/>
</dbReference>